<keyword evidence="1" id="KW-0812">Transmembrane</keyword>
<dbReference type="AlphaFoldDB" id="A0A7W7T7C5"/>
<dbReference type="Proteomes" id="UP000542674">
    <property type="component" value="Unassembled WGS sequence"/>
</dbReference>
<feature type="transmembrane region" description="Helical" evidence="1">
    <location>
        <begin position="99"/>
        <end position="121"/>
    </location>
</feature>
<keyword evidence="1" id="KW-0472">Membrane</keyword>
<reference evidence="2 3" key="1">
    <citation type="submission" date="2020-08" db="EMBL/GenBank/DDBJ databases">
        <title>Sequencing the genomes of 1000 actinobacteria strains.</title>
        <authorList>
            <person name="Klenk H.-P."/>
        </authorList>
    </citation>
    <scope>NUCLEOTIDE SEQUENCE [LARGE SCALE GENOMIC DNA]</scope>
    <source>
        <strain evidence="2 3">DSM 45084</strain>
    </source>
</reference>
<keyword evidence="3" id="KW-1185">Reference proteome</keyword>
<protein>
    <submittedName>
        <fullName evidence="2">Uncharacterized protein</fullName>
    </submittedName>
</protein>
<proteinExistence type="predicted"/>
<comment type="caution">
    <text evidence="2">The sequence shown here is derived from an EMBL/GenBank/DDBJ whole genome shotgun (WGS) entry which is preliminary data.</text>
</comment>
<evidence type="ECO:0000256" key="1">
    <source>
        <dbReference type="SAM" id="Phobius"/>
    </source>
</evidence>
<gene>
    <name evidence="2" type="ORF">F4559_003959</name>
</gene>
<organism evidence="2 3">
    <name type="scientific">Saccharothrix violaceirubra</name>
    <dbReference type="NCBI Taxonomy" id="413306"/>
    <lineage>
        <taxon>Bacteria</taxon>
        <taxon>Bacillati</taxon>
        <taxon>Actinomycetota</taxon>
        <taxon>Actinomycetes</taxon>
        <taxon>Pseudonocardiales</taxon>
        <taxon>Pseudonocardiaceae</taxon>
        <taxon>Saccharothrix</taxon>
    </lineage>
</organism>
<feature type="transmembrane region" description="Helical" evidence="1">
    <location>
        <begin position="29"/>
        <end position="50"/>
    </location>
</feature>
<dbReference type="EMBL" id="JACHJS010000001">
    <property type="protein sequence ID" value="MBB4966600.1"/>
    <property type="molecule type" value="Genomic_DNA"/>
</dbReference>
<keyword evidence="1" id="KW-1133">Transmembrane helix</keyword>
<accession>A0A7W7T7C5</accession>
<feature type="transmembrane region" description="Helical" evidence="1">
    <location>
        <begin position="133"/>
        <end position="149"/>
    </location>
</feature>
<name>A0A7W7T7C5_9PSEU</name>
<dbReference type="RefSeq" id="WP_184670699.1">
    <property type="nucleotide sequence ID" value="NZ_BAABAI010000022.1"/>
</dbReference>
<sequence length="176" mass="18897">MTPLGGVPLFGDLVTALDGVLVQVGLPPWFAALLELVVVVVAAYLLLWLVVRHVLPWLGRVLVGPLLRVVEGVRVLLLLPDLGATRLARRFGRMPPEAVYAYGAVVMGLVDGLGSVVRKALPVLSLARRTPRAVLFAALALGFVLWNAGTCGPLDEGCVEPVAQWTTSLTAWFERQ</sequence>
<evidence type="ECO:0000313" key="3">
    <source>
        <dbReference type="Proteomes" id="UP000542674"/>
    </source>
</evidence>
<evidence type="ECO:0000313" key="2">
    <source>
        <dbReference type="EMBL" id="MBB4966600.1"/>
    </source>
</evidence>